<dbReference type="EMBL" id="CP071090">
    <property type="protein sequence ID" value="QSQ21717.1"/>
    <property type="molecule type" value="Genomic_DNA"/>
</dbReference>
<evidence type="ECO:0000313" key="1">
    <source>
        <dbReference type="EMBL" id="QSQ21717.1"/>
    </source>
</evidence>
<dbReference type="SUPFAM" id="SSF55486">
    <property type="entry name" value="Metalloproteases ('zincins'), catalytic domain"/>
    <property type="match status" value="1"/>
</dbReference>
<protein>
    <submittedName>
        <fullName evidence="1">Uncharacterized protein</fullName>
    </submittedName>
</protein>
<keyword evidence="2" id="KW-1185">Reference proteome</keyword>
<gene>
    <name evidence="1" type="ORF">JY651_42275</name>
</gene>
<dbReference type="Proteomes" id="UP000662747">
    <property type="component" value="Chromosome"/>
</dbReference>
<evidence type="ECO:0000313" key="2">
    <source>
        <dbReference type="Proteomes" id="UP000662747"/>
    </source>
</evidence>
<dbReference type="RefSeq" id="WP_206723294.1">
    <property type="nucleotide sequence ID" value="NZ_CP071090.1"/>
</dbReference>
<proteinExistence type="predicted"/>
<dbReference type="InterPro" id="IPR024079">
    <property type="entry name" value="MetalloPept_cat_dom_sf"/>
</dbReference>
<name>A0ABX7NS61_9BACT</name>
<dbReference type="Gene3D" id="3.40.390.10">
    <property type="entry name" value="Collagenase (Catalytic Domain)"/>
    <property type="match status" value="1"/>
</dbReference>
<accession>A0ABX7NS61</accession>
<organism evidence="1 2">
    <name type="scientific">Pyxidicoccus parkwayensis</name>
    <dbReference type="NCBI Taxonomy" id="2813578"/>
    <lineage>
        <taxon>Bacteria</taxon>
        <taxon>Pseudomonadati</taxon>
        <taxon>Myxococcota</taxon>
        <taxon>Myxococcia</taxon>
        <taxon>Myxococcales</taxon>
        <taxon>Cystobacterineae</taxon>
        <taxon>Myxococcaceae</taxon>
        <taxon>Pyxidicoccus</taxon>
    </lineage>
</organism>
<reference evidence="1 2" key="1">
    <citation type="submission" date="2021-02" db="EMBL/GenBank/DDBJ databases">
        <title>De Novo genome assembly of isolated myxobacteria.</title>
        <authorList>
            <person name="Stevens D.C."/>
        </authorList>
    </citation>
    <scope>NUCLEOTIDE SEQUENCE [LARGE SCALE GENOMIC DNA]</scope>
    <source>
        <strain evidence="2">SCPEA02</strain>
    </source>
</reference>
<sequence length="497" mass="52689">MSTLRTTLVASVAAVGLNGCVYGYVNDASTGSAIEGVTVTVASGTCSGSGCTSPNVQATDTSGLFVFDAYGNHNGDDDVQIIMPAGGEEAIKLVYSRAGYRSVNVFHKPNYETVQQDGQEYQVSNVQTVYLCGLFATDSDSDGICDAAENRYGTNPYSSDTDGDSISDFAELYGSGGVDLRYYGANPKKKDIFVEMDYYPGLQPLQAAVDRVTAAFAAAPVSNPDGSTGINLHLVLSQQIAAADVDSNLSSTWTDFDVIKAKYFPTRRAPFFHYMLFANQYDSGGSSGLSRGIPGHDVMVTLGNWSTPGGTEQQQAGTIMHELGHNIGLQHGGNEGMNYKANYLSLMSYTYQLGGLNKDGTNGVLDYSRVRIAGVSESSLSEVNAFSPIAPTTEADLAHYGVRISGSLRSGNASANLDFNGSGVIQAGTIAQDLNNDGDTSDFINASQNDWTALVYHGASTIGDANLGSTNSLIAPQTFLVRPESTEKCITEFETRR</sequence>